<dbReference type="EMBL" id="LGRX02006754">
    <property type="protein sequence ID" value="KAK3276129.1"/>
    <property type="molecule type" value="Genomic_DNA"/>
</dbReference>
<protein>
    <recommendedName>
        <fullName evidence="2">CYTH domain-containing protein</fullName>
    </recommendedName>
</protein>
<dbReference type="InterPro" id="IPR027417">
    <property type="entry name" value="P-loop_NTPase"/>
</dbReference>
<dbReference type="Gene3D" id="3.40.50.300">
    <property type="entry name" value="P-loop containing nucleotide triphosphate hydrolases"/>
    <property type="match status" value="1"/>
</dbReference>
<comment type="caution">
    <text evidence="3">The sequence shown here is derived from an EMBL/GenBank/DDBJ whole genome shotgun (WGS) entry which is preliminary data.</text>
</comment>
<organism evidence="3 4">
    <name type="scientific">Cymbomonas tetramitiformis</name>
    <dbReference type="NCBI Taxonomy" id="36881"/>
    <lineage>
        <taxon>Eukaryota</taxon>
        <taxon>Viridiplantae</taxon>
        <taxon>Chlorophyta</taxon>
        <taxon>Pyramimonadophyceae</taxon>
        <taxon>Pyramimonadales</taxon>
        <taxon>Pyramimonadaceae</taxon>
        <taxon>Cymbomonas</taxon>
    </lineage>
</organism>
<dbReference type="CDD" id="cd02028">
    <property type="entry name" value="UMPK_like"/>
    <property type="match status" value="1"/>
</dbReference>
<feature type="non-terminal residue" evidence="3">
    <location>
        <position position="497"/>
    </location>
</feature>
<gene>
    <name evidence="3" type="ORF">CYMTET_15774</name>
</gene>
<reference evidence="3 4" key="1">
    <citation type="journal article" date="2015" name="Genome Biol. Evol.">
        <title>Comparative Genomics of a Bacterivorous Green Alga Reveals Evolutionary Causalities and Consequences of Phago-Mixotrophic Mode of Nutrition.</title>
        <authorList>
            <person name="Burns J.A."/>
            <person name="Paasch A."/>
            <person name="Narechania A."/>
            <person name="Kim E."/>
        </authorList>
    </citation>
    <scope>NUCLEOTIDE SEQUENCE [LARGE SCALE GENOMIC DNA]</scope>
    <source>
        <strain evidence="3 4">PLY_AMNH</strain>
    </source>
</reference>
<dbReference type="Pfam" id="PF01928">
    <property type="entry name" value="CYTH"/>
    <property type="match status" value="1"/>
</dbReference>
<dbReference type="SUPFAM" id="SSF55154">
    <property type="entry name" value="CYTH-like phosphatases"/>
    <property type="match status" value="1"/>
</dbReference>
<name>A0AAE0GDI5_9CHLO</name>
<dbReference type="Gene3D" id="2.40.320.10">
    <property type="entry name" value="Hypothetical Protein Pfu-838710-001"/>
    <property type="match status" value="1"/>
</dbReference>
<dbReference type="InterPro" id="IPR023577">
    <property type="entry name" value="CYTH_domain"/>
</dbReference>
<sequence length="497" mass="55593">MEDFSSRGMAAPGGPGGNLLKNQIRTVNTYDDKGNFLVELEHLDHELSFDKGLFMFIRAVQILRQACDGIVVVGLAGPSGAGKTVFSHKVRSFLPDCAHIEMDMYNDGSKVVDANFDDPRLTDYDTLLSNISGLRAGKAVEVPIYSFKESKRTGYRTMQPPSSRVVIVEGIFALSSRLRPMMNLRVSIKGGVHFDLVKRVLRDIDRSGQQPEDILQQISQTVYPMYKIHIEPDLDTAHLRVVNNFNPFSGLQNATYTLKSSKPVTEEQCELLLDTEKMKRSTQETLDIYLLPPNEDPETCQTWLRMRNRDGKYSLMFEEFVTDGPFIISPRITFEVSVRILGGLMALGYKTQVCMTRKSVVLEDKTLIFKLDHIEGLGRTYIQIQGKKREMVAQAGTDLGLDGTYVPHSYIEQVQLEDLTADFNNSLQDVIPGFSFPENSAPGGMQGLGRAHSRSNSPHPTHSAPTQHFIPRHTRTPTPPHMPSIAAEAQVSEMSQQ</sequence>
<evidence type="ECO:0000256" key="1">
    <source>
        <dbReference type="SAM" id="MobiDB-lite"/>
    </source>
</evidence>
<dbReference type="PROSITE" id="PS51707">
    <property type="entry name" value="CYTH"/>
    <property type="match status" value="1"/>
</dbReference>
<keyword evidence="4" id="KW-1185">Reference proteome</keyword>
<evidence type="ECO:0000313" key="3">
    <source>
        <dbReference type="EMBL" id="KAK3276129.1"/>
    </source>
</evidence>
<dbReference type="Pfam" id="PF00485">
    <property type="entry name" value="PRK"/>
    <property type="match status" value="1"/>
</dbReference>
<dbReference type="SUPFAM" id="SSF52540">
    <property type="entry name" value="P-loop containing nucleoside triphosphate hydrolases"/>
    <property type="match status" value="1"/>
</dbReference>
<dbReference type="AlphaFoldDB" id="A0AAE0GDI5"/>
<dbReference type="PRINTS" id="PR00988">
    <property type="entry name" value="URIDINKINASE"/>
</dbReference>
<feature type="region of interest" description="Disordered" evidence="1">
    <location>
        <begin position="438"/>
        <end position="497"/>
    </location>
</feature>
<dbReference type="Proteomes" id="UP001190700">
    <property type="component" value="Unassembled WGS sequence"/>
</dbReference>
<dbReference type="GO" id="GO:0016301">
    <property type="term" value="F:kinase activity"/>
    <property type="evidence" value="ECO:0007669"/>
    <property type="project" value="InterPro"/>
</dbReference>
<dbReference type="GO" id="GO:0005524">
    <property type="term" value="F:ATP binding"/>
    <property type="evidence" value="ECO:0007669"/>
    <property type="project" value="InterPro"/>
</dbReference>
<dbReference type="GO" id="GO:0016462">
    <property type="term" value="F:pyrophosphatase activity"/>
    <property type="evidence" value="ECO:0007669"/>
    <property type="project" value="UniProtKB-ARBA"/>
</dbReference>
<accession>A0AAE0GDI5</accession>
<feature type="domain" description="CYTH" evidence="2">
    <location>
        <begin position="253"/>
        <end position="416"/>
    </location>
</feature>
<dbReference type="InterPro" id="IPR033469">
    <property type="entry name" value="CYTH-like_dom_sf"/>
</dbReference>
<evidence type="ECO:0000259" key="2">
    <source>
        <dbReference type="PROSITE" id="PS51707"/>
    </source>
</evidence>
<dbReference type="PANTHER" id="PTHR10285">
    <property type="entry name" value="URIDINE KINASE"/>
    <property type="match status" value="1"/>
</dbReference>
<feature type="compositionally biased region" description="Polar residues" evidence="1">
    <location>
        <begin position="454"/>
        <end position="466"/>
    </location>
</feature>
<evidence type="ECO:0000313" key="4">
    <source>
        <dbReference type="Proteomes" id="UP001190700"/>
    </source>
</evidence>
<dbReference type="InterPro" id="IPR006083">
    <property type="entry name" value="PRK/URK"/>
</dbReference>
<proteinExistence type="predicted"/>